<keyword evidence="5" id="KW-1185">Reference proteome</keyword>
<organism evidence="3 5">
    <name type="scientific">Cuscuta campestris</name>
    <dbReference type="NCBI Taxonomy" id="132261"/>
    <lineage>
        <taxon>Eukaryota</taxon>
        <taxon>Viridiplantae</taxon>
        <taxon>Streptophyta</taxon>
        <taxon>Embryophyta</taxon>
        <taxon>Tracheophyta</taxon>
        <taxon>Spermatophyta</taxon>
        <taxon>Magnoliopsida</taxon>
        <taxon>eudicotyledons</taxon>
        <taxon>Gunneridae</taxon>
        <taxon>Pentapetalae</taxon>
        <taxon>asterids</taxon>
        <taxon>lamiids</taxon>
        <taxon>Solanales</taxon>
        <taxon>Convolvulaceae</taxon>
        <taxon>Cuscuteae</taxon>
        <taxon>Cuscuta</taxon>
        <taxon>Cuscuta subgen. Grammica</taxon>
        <taxon>Cuscuta sect. Cleistogrammica</taxon>
    </lineage>
</organism>
<feature type="signal peptide" evidence="2">
    <location>
        <begin position="1"/>
        <end position="16"/>
    </location>
</feature>
<evidence type="ECO:0000256" key="1">
    <source>
        <dbReference type="SAM" id="MobiDB-lite"/>
    </source>
</evidence>
<feature type="chain" id="PRO_5036115771" evidence="2">
    <location>
        <begin position="17"/>
        <end position="231"/>
    </location>
</feature>
<proteinExistence type="predicted"/>
<accession>A0A484MM24</accession>
<evidence type="ECO:0000256" key="2">
    <source>
        <dbReference type="SAM" id="SignalP"/>
    </source>
</evidence>
<name>A0A484MM24_9ASTE</name>
<feature type="region of interest" description="Disordered" evidence="1">
    <location>
        <begin position="49"/>
        <end position="76"/>
    </location>
</feature>
<dbReference type="AlphaFoldDB" id="A0A484MM24"/>
<evidence type="ECO:0000313" key="3">
    <source>
        <dbReference type="EMBL" id="VFQ89098.1"/>
    </source>
</evidence>
<evidence type="ECO:0000313" key="5">
    <source>
        <dbReference type="Proteomes" id="UP000595140"/>
    </source>
</evidence>
<evidence type="ECO:0000313" key="4">
    <source>
        <dbReference type="EMBL" id="VFQ89101.1"/>
    </source>
</evidence>
<sequence length="231" mass="25835">MLIISIITTMAPRTLASKVQPVGEVEEDKRLPSISSELLEHDIEMVIRESTPSSQGQNSILEGPVEDIEEAKRKPSISSDLLEHDIGLATRSEQGHYSYLDSNGEIDEETETLFQPVFQVYFEALFKEVENQLKEALAKKVLFDDLKKGLLRNQHGKASRATRETVRSMEIVSMINIEGAKYPVFLSCSTADKDTVAEFFSVLGFWLAVNSMLQSPQLLAFGNGSVDFLYQ</sequence>
<dbReference type="Proteomes" id="UP000595140">
    <property type="component" value="Unassembled WGS sequence"/>
</dbReference>
<dbReference type="EMBL" id="OOIL02003703">
    <property type="protein sequence ID" value="VFQ89098.1"/>
    <property type="molecule type" value="Genomic_DNA"/>
</dbReference>
<keyword evidence="2" id="KW-0732">Signal</keyword>
<feature type="compositionally biased region" description="Polar residues" evidence="1">
    <location>
        <begin position="50"/>
        <end position="60"/>
    </location>
</feature>
<gene>
    <name evidence="3" type="ORF">CCAM_LOCUS30874</name>
    <name evidence="4" type="ORF">CCAM_LOCUS30877</name>
</gene>
<dbReference type="EMBL" id="OOIL02003703">
    <property type="protein sequence ID" value="VFQ89101.1"/>
    <property type="molecule type" value="Genomic_DNA"/>
</dbReference>
<protein>
    <submittedName>
        <fullName evidence="3">Uncharacterized protein</fullName>
    </submittedName>
</protein>
<reference evidence="3 5" key="1">
    <citation type="submission" date="2018-04" db="EMBL/GenBank/DDBJ databases">
        <authorList>
            <person name="Vogel A."/>
        </authorList>
    </citation>
    <scope>NUCLEOTIDE SEQUENCE [LARGE SCALE GENOMIC DNA]</scope>
</reference>